<name>A0A090KJ23_9GAMM</name>
<keyword evidence="2" id="KW-1185">Reference proteome</keyword>
<dbReference type="EMBL" id="LN554846">
    <property type="protein sequence ID" value="CED71544.1"/>
    <property type="molecule type" value="Genomic_DNA"/>
</dbReference>
<dbReference type="STRING" id="80852.AWOD_I_1469"/>
<sequence length="296" mass="33203">MTQLTLEQMEALDTRGYITQLGFNAEANAKAFNKSVSITHMKIDGGLLADGASPVDVTEMVLDYGDESLFEASVKENPENPGEFIVQIIIPADHSINGKGYQVWGLAAIGNINGENFIYSYRRVEGDFKSFNPNGAKSYTFRLRFQTLNADIINYTVNPSIAFITEQDLIEHNKNAQAHVDIRNALAKKADESDLANYVSKSNQAPNIIITEEHQIALSRLNVIFRYGEYQLTAEENDCDVIIRVDDSVDLDAGDVAFLAPDGEQFKKGNQLFPRARIVEHAREFRFIRIKGEWFV</sequence>
<organism evidence="1 2">
    <name type="scientific">Aliivibrio wodanis</name>
    <dbReference type="NCBI Taxonomy" id="80852"/>
    <lineage>
        <taxon>Bacteria</taxon>
        <taxon>Pseudomonadati</taxon>
        <taxon>Pseudomonadota</taxon>
        <taxon>Gammaproteobacteria</taxon>
        <taxon>Vibrionales</taxon>
        <taxon>Vibrionaceae</taxon>
        <taxon>Aliivibrio</taxon>
    </lineage>
</organism>
<dbReference type="OrthoDB" id="9810174at2"/>
<dbReference type="HOGENOM" id="CLU_938887_0_0_6"/>
<dbReference type="Proteomes" id="UP000032427">
    <property type="component" value="Chromosome 1"/>
</dbReference>
<dbReference type="PATRIC" id="fig|80852.17.peg.1511"/>
<evidence type="ECO:0000313" key="2">
    <source>
        <dbReference type="Proteomes" id="UP000032427"/>
    </source>
</evidence>
<reference evidence="2" key="1">
    <citation type="submission" date="2014-09" db="EMBL/GenBank/DDBJ databases">
        <authorList>
            <person name="Hjerde E."/>
        </authorList>
    </citation>
    <scope>NUCLEOTIDE SEQUENCE [LARGE SCALE GENOMIC DNA]</scope>
    <source>
        <strain evidence="2">06/09/139</strain>
    </source>
</reference>
<protein>
    <submittedName>
        <fullName evidence="1">Phage tail fiber protein gpH</fullName>
    </submittedName>
</protein>
<evidence type="ECO:0000313" key="1">
    <source>
        <dbReference type="EMBL" id="CED71544.1"/>
    </source>
</evidence>
<gene>
    <name evidence="1" type="ORF">AWOD_I_1469</name>
</gene>
<dbReference type="GeneID" id="28541027"/>
<dbReference type="KEGG" id="awd:AWOD_I_1469"/>
<accession>A0A090KJ23</accession>
<dbReference type="AlphaFoldDB" id="A0A090KJ23"/>
<proteinExistence type="predicted"/>